<dbReference type="Proteomes" id="UP000262582">
    <property type="component" value="Chromosome"/>
</dbReference>
<dbReference type="AlphaFoldDB" id="A0A347U7X9"/>
<evidence type="ECO:0000313" key="6">
    <source>
        <dbReference type="EMBL" id="AXX94957.1"/>
    </source>
</evidence>
<evidence type="ECO:0000313" key="9">
    <source>
        <dbReference type="Proteomes" id="UP000290588"/>
    </source>
</evidence>
<keyword evidence="3" id="KW-0807">Transducer</keyword>
<name>A0A347U7X9_9BACT</name>
<dbReference type="PANTHER" id="PTHR43531">
    <property type="entry name" value="PROTEIN ICFG"/>
    <property type="match status" value="1"/>
</dbReference>
<keyword evidence="4" id="KW-1133">Transmembrane helix</keyword>
<dbReference type="GO" id="GO:0004888">
    <property type="term" value="F:transmembrane signaling receptor activity"/>
    <property type="evidence" value="ECO:0007669"/>
    <property type="project" value="TreeGrafter"/>
</dbReference>
<comment type="similarity">
    <text evidence="2">Belongs to the methyl-accepting chemotaxis (MCP) protein family.</text>
</comment>
<dbReference type="PROSITE" id="PS50111">
    <property type="entry name" value="CHEMOTAXIS_TRANSDUC_2"/>
    <property type="match status" value="1"/>
</dbReference>
<dbReference type="InterPro" id="IPR051310">
    <property type="entry name" value="MCP_chemotaxis"/>
</dbReference>
<keyword evidence="8" id="KW-1185">Reference proteome</keyword>
<dbReference type="PANTHER" id="PTHR43531:SF11">
    <property type="entry name" value="METHYL-ACCEPTING CHEMOTAXIS PROTEIN 3"/>
    <property type="match status" value="1"/>
</dbReference>
<accession>A0A347U7X9</accession>
<keyword evidence="1" id="KW-0145">Chemotaxis</keyword>
<dbReference type="SMART" id="SM00283">
    <property type="entry name" value="MA"/>
    <property type="match status" value="1"/>
</dbReference>
<evidence type="ECO:0000313" key="7">
    <source>
        <dbReference type="EMBL" id="RXI30281.1"/>
    </source>
</evidence>
<evidence type="ECO:0000256" key="1">
    <source>
        <dbReference type="ARBA" id="ARBA00022500"/>
    </source>
</evidence>
<dbReference type="Pfam" id="PF00015">
    <property type="entry name" value="MCPsignal"/>
    <property type="match status" value="1"/>
</dbReference>
<dbReference type="GO" id="GO:0007165">
    <property type="term" value="P:signal transduction"/>
    <property type="evidence" value="ECO:0007669"/>
    <property type="project" value="UniProtKB-KW"/>
</dbReference>
<keyword evidence="4" id="KW-0812">Transmembrane</keyword>
<organism evidence="7 9">
    <name type="scientific">Arcobacter ellisii</name>
    <dbReference type="NCBI Taxonomy" id="913109"/>
    <lineage>
        <taxon>Bacteria</taxon>
        <taxon>Pseudomonadati</taxon>
        <taxon>Campylobacterota</taxon>
        <taxon>Epsilonproteobacteria</taxon>
        <taxon>Campylobacterales</taxon>
        <taxon>Arcobacteraceae</taxon>
        <taxon>Arcobacter</taxon>
    </lineage>
</organism>
<evidence type="ECO:0000259" key="5">
    <source>
        <dbReference type="PROSITE" id="PS50111"/>
    </source>
</evidence>
<dbReference type="Gene3D" id="1.10.287.950">
    <property type="entry name" value="Methyl-accepting chemotaxis protein"/>
    <property type="match status" value="1"/>
</dbReference>
<protein>
    <submittedName>
        <fullName evidence="7">Chemotaxis protein</fullName>
    </submittedName>
    <submittedName>
        <fullName evidence="6">MCP-domain signal transduction protein</fullName>
    </submittedName>
</protein>
<proteinExistence type="inferred from homology"/>
<dbReference type="Proteomes" id="UP000290588">
    <property type="component" value="Unassembled WGS sequence"/>
</dbReference>
<dbReference type="GO" id="GO:0005886">
    <property type="term" value="C:plasma membrane"/>
    <property type="evidence" value="ECO:0007669"/>
    <property type="project" value="TreeGrafter"/>
</dbReference>
<feature type="transmembrane region" description="Helical" evidence="4">
    <location>
        <begin position="7"/>
        <end position="28"/>
    </location>
</feature>
<dbReference type="EMBL" id="CP032097">
    <property type="protein sequence ID" value="AXX94957.1"/>
    <property type="molecule type" value="Genomic_DNA"/>
</dbReference>
<dbReference type="InterPro" id="IPR004089">
    <property type="entry name" value="MCPsignal_dom"/>
</dbReference>
<gene>
    <name evidence="6" type="ORF">AELL_1294</name>
    <name evidence="7" type="ORF">CP962_08005</name>
</gene>
<dbReference type="SUPFAM" id="SSF58104">
    <property type="entry name" value="Methyl-accepting chemotaxis protein (MCP) signaling domain"/>
    <property type="match status" value="1"/>
</dbReference>
<dbReference type="EMBL" id="NXIG01000007">
    <property type="protein sequence ID" value="RXI30281.1"/>
    <property type="molecule type" value="Genomic_DNA"/>
</dbReference>
<dbReference type="OrthoDB" id="5318642at2"/>
<dbReference type="GO" id="GO:0006935">
    <property type="term" value="P:chemotaxis"/>
    <property type="evidence" value="ECO:0007669"/>
    <property type="project" value="UniProtKB-KW"/>
</dbReference>
<evidence type="ECO:0000313" key="8">
    <source>
        <dbReference type="Proteomes" id="UP000262582"/>
    </source>
</evidence>
<reference evidence="6 8" key="2">
    <citation type="submission" date="2018-08" db="EMBL/GenBank/DDBJ databases">
        <title>Complete genome of the Arcobacter ellisii type strain LMG 26155.</title>
        <authorList>
            <person name="Miller W.G."/>
            <person name="Yee E."/>
            <person name="Bono J.L."/>
        </authorList>
    </citation>
    <scope>NUCLEOTIDE SEQUENCE [LARGE SCALE GENOMIC DNA]</scope>
    <source>
        <strain evidence="6 8">LMG 26155</strain>
    </source>
</reference>
<evidence type="ECO:0000256" key="4">
    <source>
        <dbReference type="SAM" id="Phobius"/>
    </source>
</evidence>
<feature type="domain" description="Methyl-accepting transducer" evidence="5">
    <location>
        <begin position="213"/>
        <end position="438"/>
    </location>
</feature>
<dbReference type="RefSeq" id="WP_118917153.1">
    <property type="nucleotide sequence ID" value="NZ_CP032097.1"/>
</dbReference>
<reference evidence="7 9" key="1">
    <citation type="submission" date="2017-09" db="EMBL/GenBank/DDBJ databases">
        <title>Genomics of the genus Arcobacter.</title>
        <authorList>
            <person name="Perez-Cataluna A."/>
            <person name="Figueras M.J."/>
            <person name="Salas-Masso N."/>
        </authorList>
    </citation>
    <scope>NUCLEOTIDE SEQUENCE [LARGE SCALE GENOMIC DNA]</scope>
    <source>
        <strain evidence="7 9">CECT 7837</strain>
    </source>
</reference>
<keyword evidence="4" id="KW-0472">Membrane</keyword>
<evidence type="ECO:0000256" key="3">
    <source>
        <dbReference type="PROSITE-ProRule" id="PRU00284"/>
    </source>
</evidence>
<sequence length="463" mass="51394">MFNLKSLYLRMTIVHYLGIIILPLNAILFTTSTISQIVQIIITLALIVHELDERKNGKLLSKELVNFLKNMDNKNVSFEINTSMASEYSEIKDVIDKREKELLEKEKEESLLIEEAKIVMNQVKHGIYSQTITSISSNNSLEEFKKSVNEMIIETREHFLNINSILEKYTNYDYKEKLELKRIASNGEFQHLVEAINKLKEAITQMLVENKINGITLQNSSKILLTNVDKLNLSSNEAANSLKDTSVVLSEITKNVDKTSTQTIQMSSLANAVIGYSKEGLNLAEKTTTAMDEINEKVSAINESITIIDQIAFQTNILSLNAAVEAATAGEAGLGFAVVAQEVRNLANRSTQAAYEIKKLVESANIKANDGKTIANEMIEGYTVLNTNIDKTIELISSVADISKEQQVGIVQINSAINILEQQIKANAEVSSQANNIAIKTSNIANTIVDTANQKEFEGKENI</sequence>
<evidence type="ECO:0000256" key="2">
    <source>
        <dbReference type="ARBA" id="ARBA00029447"/>
    </source>
</evidence>
<dbReference type="KEGG" id="aell:AELL_1294"/>